<feature type="compositionally biased region" description="Low complexity" evidence="1">
    <location>
        <begin position="110"/>
        <end position="122"/>
    </location>
</feature>
<dbReference type="AlphaFoldDB" id="A0AAD9CJD0"/>
<reference evidence="2" key="1">
    <citation type="submission" date="2023-04" db="EMBL/GenBank/DDBJ databases">
        <title>Chromosome-level genome of Chaenocephalus aceratus.</title>
        <authorList>
            <person name="Park H."/>
        </authorList>
    </citation>
    <scope>NUCLEOTIDE SEQUENCE</scope>
    <source>
        <strain evidence="2">DE</strain>
        <tissue evidence="2">Muscle</tissue>
    </source>
</reference>
<dbReference type="Proteomes" id="UP001228049">
    <property type="component" value="Unassembled WGS sequence"/>
</dbReference>
<gene>
    <name evidence="2" type="ORF">KUDE01_005883</name>
</gene>
<proteinExistence type="predicted"/>
<feature type="region of interest" description="Disordered" evidence="1">
    <location>
        <begin position="58"/>
        <end position="122"/>
    </location>
</feature>
<name>A0AAD9CJD0_DISEL</name>
<evidence type="ECO:0000313" key="3">
    <source>
        <dbReference type="Proteomes" id="UP001228049"/>
    </source>
</evidence>
<feature type="compositionally biased region" description="Polar residues" evidence="1">
    <location>
        <begin position="70"/>
        <end position="84"/>
    </location>
</feature>
<evidence type="ECO:0000313" key="2">
    <source>
        <dbReference type="EMBL" id="KAK1902923.1"/>
    </source>
</evidence>
<protein>
    <submittedName>
        <fullName evidence="2">Spindle assembly abnormal protein 6 like</fullName>
    </submittedName>
</protein>
<keyword evidence="3" id="KW-1185">Reference proteome</keyword>
<evidence type="ECO:0000256" key="1">
    <source>
        <dbReference type="SAM" id="MobiDB-lite"/>
    </source>
</evidence>
<comment type="caution">
    <text evidence="2">The sequence shown here is derived from an EMBL/GenBank/DDBJ whole genome shotgun (WGS) entry which is preliminary data.</text>
</comment>
<organism evidence="2 3">
    <name type="scientific">Dissostichus eleginoides</name>
    <name type="common">Patagonian toothfish</name>
    <name type="synonym">Dissostichus amissus</name>
    <dbReference type="NCBI Taxonomy" id="100907"/>
    <lineage>
        <taxon>Eukaryota</taxon>
        <taxon>Metazoa</taxon>
        <taxon>Chordata</taxon>
        <taxon>Craniata</taxon>
        <taxon>Vertebrata</taxon>
        <taxon>Euteleostomi</taxon>
        <taxon>Actinopterygii</taxon>
        <taxon>Neopterygii</taxon>
        <taxon>Teleostei</taxon>
        <taxon>Neoteleostei</taxon>
        <taxon>Acanthomorphata</taxon>
        <taxon>Eupercaria</taxon>
        <taxon>Perciformes</taxon>
        <taxon>Notothenioidei</taxon>
        <taxon>Nototheniidae</taxon>
        <taxon>Dissostichus</taxon>
    </lineage>
</organism>
<sequence>MQRSFLNRPSAIYGTAVGSQPSIRTEPLALRSQYPTHQPSLPLKLAQRNISNSRYIPGLVSSPKIGPTTGIASTNPPTTGNLPHSQPPAIHLGTLNAPLGGICVPKRSSKSGSGKSSNYNIS</sequence>
<accession>A0AAD9CJD0</accession>
<dbReference type="EMBL" id="JASDAP010000005">
    <property type="protein sequence ID" value="KAK1902923.1"/>
    <property type="molecule type" value="Genomic_DNA"/>
</dbReference>